<accession>A0A9P5NEK6</accession>
<keyword evidence="1" id="KW-0677">Repeat</keyword>
<evidence type="ECO:0000259" key="2">
    <source>
        <dbReference type="Pfam" id="PF24883"/>
    </source>
</evidence>
<sequence>MFHKYVYPDITYDSNDLARPRNLPHPSTSVLRDLAEWVLNPYDGVDSPNIIWLHGPPGVGKMAIVISFAELLSKQNRLTASFFFR</sequence>
<reference evidence="3" key="1">
    <citation type="submission" date="2020-11" db="EMBL/GenBank/DDBJ databases">
        <authorList>
            <consortium name="DOE Joint Genome Institute"/>
            <person name="Ahrendt S."/>
            <person name="Riley R."/>
            <person name="Andreopoulos W."/>
            <person name="LaButti K."/>
            <person name="Pangilinan J."/>
            <person name="Ruiz-duenas F.J."/>
            <person name="Barrasa J.M."/>
            <person name="Sanchez-Garcia M."/>
            <person name="Camarero S."/>
            <person name="Miyauchi S."/>
            <person name="Serrano A."/>
            <person name="Linde D."/>
            <person name="Babiker R."/>
            <person name="Drula E."/>
            <person name="Ayuso-Fernandez I."/>
            <person name="Pacheco R."/>
            <person name="Padilla G."/>
            <person name="Ferreira P."/>
            <person name="Barriuso J."/>
            <person name="Kellner H."/>
            <person name="Castanera R."/>
            <person name="Alfaro M."/>
            <person name="Ramirez L."/>
            <person name="Pisabarro A.G."/>
            <person name="Kuo A."/>
            <person name="Tritt A."/>
            <person name="Lipzen A."/>
            <person name="He G."/>
            <person name="Yan M."/>
            <person name="Ng V."/>
            <person name="Cullen D."/>
            <person name="Martin F."/>
            <person name="Rosso M.-N."/>
            <person name="Henrissat B."/>
            <person name="Hibbett D."/>
            <person name="Martinez A.T."/>
            <person name="Grigoriev I.V."/>
        </authorList>
    </citation>
    <scope>NUCLEOTIDE SEQUENCE</scope>
    <source>
        <strain evidence="3">AH 44721</strain>
    </source>
</reference>
<dbReference type="InterPro" id="IPR056884">
    <property type="entry name" value="NPHP3-like_N"/>
</dbReference>
<dbReference type="Pfam" id="PF24883">
    <property type="entry name" value="NPHP3_N"/>
    <property type="match status" value="1"/>
</dbReference>
<dbReference type="EMBL" id="JADNYJ010000100">
    <property type="protein sequence ID" value="KAF8885715.1"/>
    <property type="molecule type" value="Genomic_DNA"/>
</dbReference>
<evidence type="ECO:0000313" key="4">
    <source>
        <dbReference type="Proteomes" id="UP000724874"/>
    </source>
</evidence>
<dbReference type="AlphaFoldDB" id="A0A9P5NEK6"/>
<gene>
    <name evidence="3" type="ORF">CPB84DRAFT_1685325</name>
</gene>
<dbReference type="SUPFAM" id="SSF52540">
    <property type="entry name" value="P-loop containing nucleoside triphosphate hydrolases"/>
    <property type="match status" value="1"/>
</dbReference>
<dbReference type="OrthoDB" id="2928561at2759"/>
<evidence type="ECO:0000313" key="3">
    <source>
        <dbReference type="EMBL" id="KAF8885715.1"/>
    </source>
</evidence>
<proteinExistence type="predicted"/>
<dbReference type="InterPro" id="IPR027417">
    <property type="entry name" value="P-loop_NTPase"/>
</dbReference>
<evidence type="ECO:0000256" key="1">
    <source>
        <dbReference type="ARBA" id="ARBA00022737"/>
    </source>
</evidence>
<dbReference type="Proteomes" id="UP000724874">
    <property type="component" value="Unassembled WGS sequence"/>
</dbReference>
<feature type="domain" description="Nephrocystin 3-like N-terminal" evidence="2">
    <location>
        <begin position="46"/>
        <end position="85"/>
    </location>
</feature>
<protein>
    <recommendedName>
        <fullName evidence="2">Nephrocystin 3-like N-terminal domain-containing protein</fullName>
    </recommendedName>
</protein>
<comment type="caution">
    <text evidence="3">The sequence shown here is derived from an EMBL/GenBank/DDBJ whole genome shotgun (WGS) entry which is preliminary data.</text>
</comment>
<name>A0A9P5NEK6_GYMJU</name>
<organism evidence="3 4">
    <name type="scientific">Gymnopilus junonius</name>
    <name type="common">Spectacular rustgill mushroom</name>
    <name type="synonym">Gymnopilus spectabilis subsp. junonius</name>
    <dbReference type="NCBI Taxonomy" id="109634"/>
    <lineage>
        <taxon>Eukaryota</taxon>
        <taxon>Fungi</taxon>
        <taxon>Dikarya</taxon>
        <taxon>Basidiomycota</taxon>
        <taxon>Agaricomycotina</taxon>
        <taxon>Agaricomycetes</taxon>
        <taxon>Agaricomycetidae</taxon>
        <taxon>Agaricales</taxon>
        <taxon>Agaricineae</taxon>
        <taxon>Hymenogastraceae</taxon>
        <taxon>Gymnopilus</taxon>
    </lineage>
</organism>
<keyword evidence="4" id="KW-1185">Reference proteome</keyword>